<evidence type="ECO:0000313" key="3">
    <source>
        <dbReference type="Proteomes" id="UP000593571"/>
    </source>
</evidence>
<name>A0A7J8F110_ROUAE</name>
<feature type="region of interest" description="Disordered" evidence="1">
    <location>
        <begin position="36"/>
        <end position="85"/>
    </location>
</feature>
<organism evidence="2 3">
    <name type="scientific">Rousettus aegyptiacus</name>
    <name type="common">Egyptian fruit bat</name>
    <name type="synonym">Pteropus aegyptiacus</name>
    <dbReference type="NCBI Taxonomy" id="9407"/>
    <lineage>
        <taxon>Eukaryota</taxon>
        <taxon>Metazoa</taxon>
        <taxon>Chordata</taxon>
        <taxon>Craniata</taxon>
        <taxon>Vertebrata</taxon>
        <taxon>Euteleostomi</taxon>
        <taxon>Mammalia</taxon>
        <taxon>Eutheria</taxon>
        <taxon>Laurasiatheria</taxon>
        <taxon>Chiroptera</taxon>
        <taxon>Yinpterochiroptera</taxon>
        <taxon>Pteropodoidea</taxon>
        <taxon>Pteropodidae</taxon>
        <taxon>Rousettinae</taxon>
        <taxon>Rousettus</taxon>
    </lineage>
</organism>
<proteinExistence type="predicted"/>
<evidence type="ECO:0000256" key="1">
    <source>
        <dbReference type="SAM" id="MobiDB-lite"/>
    </source>
</evidence>
<reference evidence="2 3" key="1">
    <citation type="journal article" date="2020" name="Nature">
        <title>Six reference-quality genomes reveal evolution of bat adaptations.</title>
        <authorList>
            <person name="Jebb D."/>
            <person name="Huang Z."/>
            <person name="Pippel M."/>
            <person name="Hughes G.M."/>
            <person name="Lavrichenko K."/>
            <person name="Devanna P."/>
            <person name="Winkler S."/>
            <person name="Jermiin L.S."/>
            <person name="Skirmuntt E.C."/>
            <person name="Katzourakis A."/>
            <person name="Burkitt-Gray L."/>
            <person name="Ray D.A."/>
            <person name="Sullivan K.A.M."/>
            <person name="Roscito J.G."/>
            <person name="Kirilenko B.M."/>
            <person name="Davalos L.M."/>
            <person name="Corthals A.P."/>
            <person name="Power M.L."/>
            <person name="Jones G."/>
            <person name="Ransome R.D."/>
            <person name="Dechmann D.K.N."/>
            <person name="Locatelli A.G."/>
            <person name="Puechmaille S.J."/>
            <person name="Fedrigo O."/>
            <person name="Jarvis E.D."/>
            <person name="Hiller M."/>
            <person name="Vernes S.C."/>
            <person name="Myers E.W."/>
            <person name="Teeling E.C."/>
        </authorList>
    </citation>
    <scope>NUCLEOTIDE SEQUENCE [LARGE SCALE GENOMIC DNA]</scope>
    <source>
        <strain evidence="2">MRouAeg1</strain>
        <tissue evidence="2">Muscle</tissue>
    </source>
</reference>
<dbReference type="Proteomes" id="UP000593571">
    <property type="component" value="Unassembled WGS sequence"/>
</dbReference>
<comment type="caution">
    <text evidence="2">The sequence shown here is derived from an EMBL/GenBank/DDBJ whole genome shotgun (WGS) entry which is preliminary data.</text>
</comment>
<sequence length="136" mass="14943">MPFDYVALVTRGGSQFWVSQARELLLDRRPPPGYCRDSRLTHTLSPDLELRPAAGGSDSAQARARGPALRERRPSSAASRSSSVSLQLPVSRRRSFLHWSAALIFCSCVRRLASGSPGTGGHWAYAYGPTLLRIFE</sequence>
<protein>
    <submittedName>
        <fullName evidence="2">Uncharacterized protein</fullName>
    </submittedName>
</protein>
<feature type="compositionally biased region" description="Low complexity" evidence="1">
    <location>
        <begin position="75"/>
        <end position="85"/>
    </location>
</feature>
<accession>A0A7J8F110</accession>
<evidence type="ECO:0000313" key="2">
    <source>
        <dbReference type="EMBL" id="KAF6441251.1"/>
    </source>
</evidence>
<gene>
    <name evidence="2" type="ORF">HJG63_012392</name>
</gene>
<dbReference type="EMBL" id="JACASE010000008">
    <property type="protein sequence ID" value="KAF6441251.1"/>
    <property type="molecule type" value="Genomic_DNA"/>
</dbReference>
<keyword evidence="3" id="KW-1185">Reference proteome</keyword>
<dbReference type="AlphaFoldDB" id="A0A7J8F110"/>